<feature type="domain" description="CN hydrolase" evidence="2">
    <location>
        <begin position="1"/>
        <end position="75"/>
    </location>
</feature>
<dbReference type="SUPFAM" id="SSF56317">
    <property type="entry name" value="Carbon-nitrogen hydrolase"/>
    <property type="match status" value="1"/>
</dbReference>
<dbReference type="PROSITE" id="PS01227">
    <property type="entry name" value="UPF0012"/>
    <property type="match status" value="1"/>
</dbReference>
<dbReference type="EMBL" id="CADCVC010000093">
    <property type="protein sequence ID" value="CAA9438357.1"/>
    <property type="molecule type" value="Genomic_DNA"/>
</dbReference>
<dbReference type="PANTHER" id="PTHR23088:SF27">
    <property type="entry name" value="DEAMINATED GLUTATHIONE AMIDASE"/>
    <property type="match status" value="1"/>
</dbReference>
<dbReference type="Gene3D" id="3.60.110.10">
    <property type="entry name" value="Carbon-nitrogen hydrolase"/>
    <property type="match status" value="1"/>
</dbReference>
<dbReference type="InterPro" id="IPR003010">
    <property type="entry name" value="C-N_Hydrolase"/>
</dbReference>
<evidence type="ECO:0000259" key="2">
    <source>
        <dbReference type="PROSITE" id="PS50263"/>
    </source>
</evidence>
<evidence type="ECO:0000313" key="3">
    <source>
        <dbReference type="EMBL" id="CAA9438357.1"/>
    </source>
</evidence>
<evidence type="ECO:0000256" key="1">
    <source>
        <dbReference type="ARBA" id="ARBA00010613"/>
    </source>
</evidence>
<gene>
    <name evidence="3" type="ORF">AVDCRST_MAG80-1089</name>
</gene>
<dbReference type="PROSITE" id="PS50263">
    <property type="entry name" value="CN_HYDROLASE"/>
    <property type="match status" value="1"/>
</dbReference>
<dbReference type="AlphaFoldDB" id="A0A6J4QIL2"/>
<comment type="similarity">
    <text evidence="1">Belongs to the carbon-nitrogen hydrolase superfamily. NIT1/NIT2 family.</text>
</comment>
<reference evidence="3" key="1">
    <citation type="submission" date="2020-02" db="EMBL/GenBank/DDBJ databases">
        <authorList>
            <person name="Meier V. D."/>
        </authorList>
    </citation>
    <scope>NUCLEOTIDE SEQUENCE</scope>
    <source>
        <strain evidence="3">AVDCRST_MAG80</strain>
    </source>
</reference>
<protein>
    <recommendedName>
        <fullName evidence="2">CN hydrolase domain-containing protein</fullName>
    </recommendedName>
</protein>
<name>A0A6J4QIL2_9ACTN</name>
<sequence length="75" mass="8368">MVAVYRKIHLFDVKALDREYVESRIVTPGHEIVTAKAGAATLGLSVCYDLRFPELYRLLTLRGAEIFAVPAAFTL</sequence>
<dbReference type="Pfam" id="PF00795">
    <property type="entry name" value="CN_hydrolase"/>
    <property type="match status" value="1"/>
</dbReference>
<dbReference type="InterPro" id="IPR001110">
    <property type="entry name" value="UPF0012_CS"/>
</dbReference>
<dbReference type="InterPro" id="IPR036526">
    <property type="entry name" value="C-N_Hydrolase_sf"/>
</dbReference>
<proteinExistence type="inferred from homology"/>
<dbReference type="PANTHER" id="PTHR23088">
    <property type="entry name" value="NITRILASE-RELATED"/>
    <property type="match status" value="1"/>
</dbReference>
<accession>A0A6J4QIL2</accession>
<organism evidence="3">
    <name type="scientific">uncultured Rubrobacteraceae bacterium</name>
    <dbReference type="NCBI Taxonomy" id="349277"/>
    <lineage>
        <taxon>Bacteria</taxon>
        <taxon>Bacillati</taxon>
        <taxon>Actinomycetota</taxon>
        <taxon>Rubrobacteria</taxon>
        <taxon>Rubrobacterales</taxon>
        <taxon>Rubrobacteraceae</taxon>
        <taxon>environmental samples</taxon>
    </lineage>
</organism>